<reference evidence="2 3" key="1">
    <citation type="submission" date="2020-07" db="EMBL/GenBank/DDBJ databases">
        <title>Sequencing the genomes of 1000 actinobacteria strains.</title>
        <authorList>
            <person name="Klenk H.-P."/>
        </authorList>
    </citation>
    <scope>NUCLEOTIDE SEQUENCE [LARGE SCALE GENOMIC DNA]</scope>
    <source>
        <strain evidence="2 3">DSM 8598</strain>
    </source>
</reference>
<gene>
    <name evidence="2" type="ORF">BJY17_000970</name>
</gene>
<evidence type="ECO:0000313" key="2">
    <source>
        <dbReference type="EMBL" id="NYG20223.1"/>
    </source>
</evidence>
<keyword evidence="3" id="KW-1185">Reference proteome</keyword>
<protein>
    <submittedName>
        <fullName evidence="2">Tetratricopeptide (TPR) repeat protein</fullName>
    </submittedName>
</protein>
<dbReference type="Proteomes" id="UP000549066">
    <property type="component" value="Unassembled WGS sequence"/>
</dbReference>
<feature type="compositionally biased region" description="Low complexity" evidence="1">
    <location>
        <begin position="617"/>
        <end position="635"/>
    </location>
</feature>
<accession>A0A852WW89</accession>
<dbReference type="AlphaFoldDB" id="A0A852WW89"/>
<dbReference type="EMBL" id="JACCFI010000001">
    <property type="protein sequence ID" value="NYG20223.1"/>
    <property type="molecule type" value="Genomic_DNA"/>
</dbReference>
<name>A0A852WW89_9MICO</name>
<proteinExistence type="predicted"/>
<dbReference type="SUPFAM" id="SSF48452">
    <property type="entry name" value="TPR-like"/>
    <property type="match status" value="1"/>
</dbReference>
<feature type="region of interest" description="Disordered" evidence="1">
    <location>
        <begin position="550"/>
        <end position="681"/>
    </location>
</feature>
<dbReference type="Gene3D" id="1.25.40.10">
    <property type="entry name" value="Tetratricopeptide repeat domain"/>
    <property type="match status" value="1"/>
</dbReference>
<comment type="caution">
    <text evidence="2">The sequence shown here is derived from an EMBL/GenBank/DDBJ whole genome shotgun (WGS) entry which is preliminary data.</text>
</comment>
<evidence type="ECO:0000256" key="1">
    <source>
        <dbReference type="SAM" id="MobiDB-lite"/>
    </source>
</evidence>
<dbReference type="InterPro" id="IPR011990">
    <property type="entry name" value="TPR-like_helical_dom_sf"/>
</dbReference>
<evidence type="ECO:0000313" key="3">
    <source>
        <dbReference type="Proteomes" id="UP000549066"/>
    </source>
</evidence>
<feature type="compositionally biased region" description="Basic and acidic residues" evidence="1">
    <location>
        <begin position="550"/>
        <end position="559"/>
    </location>
</feature>
<feature type="compositionally biased region" description="Basic and acidic residues" evidence="1">
    <location>
        <begin position="601"/>
        <end position="616"/>
    </location>
</feature>
<organism evidence="2 3">
    <name type="scientific">Agromyces hippuratus</name>
    <dbReference type="NCBI Taxonomy" id="286438"/>
    <lineage>
        <taxon>Bacteria</taxon>
        <taxon>Bacillati</taxon>
        <taxon>Actinomycetota</taxon>
        <taxon>Actinomycetes</taxon>
        <taxon>Micrococcales</taxon>
        <taxon>Microbacteriaceae</taxon>
        <taxon>Agromyces</taxon>
    </lineage>
</organism>
<sequence>MPADASGAAESAGLATSRDRVQFRHPLVRAAVYNAMPATERRRVHEALESVAGARGRPDLAVWHAAEATLGIDDEVADRLELAADAAGGRGGTVSRARLLARAADLSSHGPQREARLVAAAEAAAVAGAARFAAEMLDRIDPAALDPVAEGRVLMLRAMLALFVADPEGVRGGTEQLLRAAGLFHGRAPELEQRALLGAFNAELTSESTVRSGSLQALGRRLATGAGVTDGRRSLALRALGAHILRPYPEAAPIMRAAVAMLQDSNDAQLLELGSEAVALTMALWDEQTCVELLERTVRAATEAGNLRVLDTTLWVLGLLELVRGDPAASGRYVEQVRELRRAIGYDAEQVVNASYLAWSGAPPELVEQIAEATLLTGFAGVWTIAMTGLSIREIADGHYRDAYERLRPMVEREFLQVTYQQLPDLVEAGVRSGNVRAARAAADRLAEFATASGTPWIRGISARAEALLAEPEQAEARYVEAIEHFGRATAPGELARAHLLYGEWLRRMKRRREARDELRSALAIFERVGAPAFAARARRELEATGEHVLAHETGDGPDRLTPPGGCGRAARVRRPDERRDRRRALHQREHGRLPPAEGVPEARHHLAEAVDRTDARSLSSRLRASRGSAQARRGPASRHPRIASRATRPASGRRPCPTSLPMTARRSSTRTGVRAAHRCS</sequence>